<comment type="similarity">
    <text evidence="2">Belongs to the ABC transporter superfamily.</text>
</comment>
<dbReference type="GO" id="GO:0005886">
    <property type="term" value="C:plasma membrane"/>
    <property type="evidence" value="ECO:0007669"/>
    <property type="project" value="UniProtKB-SubCell"/>
</dbReference>
<evidence type="ECO:0000256" key="5">
    <source>
        <dbReference type="ARBA" id="ARBA00022741"/>
    </source>
</evidence>
<dbReference type="InterPro" id="IPR013563">
    <property type="entry name" value="Oligopep_ABC_C"/>
</dbReference>
<dbReference type="OrthoDB" id="9802264at2"/>
<dbReference type="SUPFAM" id="SSF52540">
    <property type="entry name" value="P-loop containing nucleoside triphosphate hydrolases"/>
    <property type="match status" value="1"/>
</dbReference>
<dbReference type="PROSITE" id="PS00211">
    <property type="entry name" value="ABC_TRANSPORTER_1"/>
    <property type="match status" value="1"/>
</dbReference>
<dbReference type="GO" id="GO:0015833">
    <property type="term" value="P:peptide transport"/>
    <property type="evidence" value="ECO:0007669"/>
    <property type="project" value="InterPro"/>
</dbReference>
<dbReference type="InterPro" id="IPR027417">
    <property type="entry name" value="P-loop_NTPase"/>
</dbReference>
<dbReference type="Pfam" id="PF00005">
    <property type="entry name" value="ABC_tran"/>
    <property type="match status" value="1"/>
</dbReference>
<dbReference type="PANTHER" id="PTHR43297">
    <property type="entry name" value="OLIGOPEPTIDE TRANSPORT ATP-BINDING PROTEIN APPD"/>
    <property type="match status" value="1"/>
</dbReference>
<dbReference type="STRING" id="494026.PGLA_02115"/>
<keyword evidence="3" id="KW-0813">Transport</keyword>
<name>A0A168NXR4_9BACL</name>
<keyword evidence="5" id="KW-0547">Nucleotide-binding</keyword>
<keyword evidence="6 9" id="KW-0067">ATP-binding</keyword>
<dbReference type="EMBL" id="LVJH01000002">
    <property type="protein sequence ID" value="OAB46199.1"/>
    <property type="molecule type" value="Genomic_DNA"/>
</dbReference>
<dbReference type="Gene3D" id="3.40.50.300">
    <property type="entry name" value="P-loop containing nucleotide triphosphate hydrolases"/>
    <property type="match status" value="1"/>
</dbReference>
<dbReference type="GO" id="GO:0016887">
    <property type="term" value="F:ATP hydrolysis activity"/>
    <property type="evidence" value="ECO:0007669"/>
    <property type="project" value="InterPro"/>
</dbReference>
<evidence type="ECO:0000256" key="7">
    <source>
        <dbReference type="ARBA" id="ARBA00023136"/>
    </source>
</evidence>
<evidence type="ECO:0000256" key="3">
    <source>
        <dbReference type="ARBA" id="ARBA00022448"/>
    </source>
</evidence>
<evidence type="ECO:0000256" key="1">
    <source>
        <dbReference type="ARBA" id="ARBA00004202"/>
    </source>
</evidence>
<evidence type="ECO:0000256" key="6">
    <source>
        <dbReference type="ARBA" id="ARBA00022840"/>
    </source>
</evidence>
<organism evidence="9 10">
    <name type="scientific">Paenibacillus glacialis</name>
    <dbReference type="NCBI Taxonomy" id="494026"/>
    <lineage>
        <taxon>Bacteria</taxon>
        <taxon>Bacillati</taxon>
        <taxon>Bacillota</taxon>
        <taxon>Bacilli</taxon>
        <taxon>Bacillales</taxon>
        <taxon>Paenibacillaceae</taxon>
        <taxon>Paenibacillus</taxon>
    </lineage>
</organism>
<keyword evidence="7" id="KW-0472">Membrane</keyword>
<dbReference type="PANTHER" id="PTHR43297:SF2">
    <property type="entry name" value="DIPEPTIDE TRANSPORT ATP-BINDING PROTEIN DPPD"/>
    <property type="match status" value="1"/>
</dbReference>
<dbReference type="FunFam" id="3.40.50.300:FF:000016">
    <property type="entry name" value="Oligopeptide ABC transporter ATP-binding component"/>
    <property type="match status" value="1"/>
</dbReference>
<sequence length="335" mass="37137">MNDLLSVRNLKTSFMTRAGEVQSVRGVSFNVQAGDVIGIVGESGSGKSVTAKSIIGLIQPPGKIIDGQVIFNGLNLASMSDKELRRIRGNEISMIFQDPMTSLNPVIRVGKQLIEVIRRHRKLDKHAARQRAIELLREVGIPSPEQRIDQYPHEFSGGMRQRVMIAMALSCNPQLLIADEPTTALDVTIQAQILGLMKQLKERTNTAILLITHDLGVVAQVCTRVIVMYGGLIMEEGTVEEIFEHPRHPYTQGLLKSIPRVTSGGRQRLSTIEGTPPDLLDPPSGCPFMERCPHAGDICKTMPHYANFNEEHRALCWLYEPAEGNDAKWREGDTT</sequence>
<proteinExistence type="inferred from homology"/>
<dbReference type="NCBIfam" id="TIGR01727">
    <property type="entry name" value="oligo_HPY"/>
    <property type="match status" value="1"/>
</dbReference>
<evidence type="ECO:0000256" key="2">
    <source>
        <dbReference type="ARBA" id="ARBA00005417"/>
    </source>
</evidence>
<dbReference type="PROSITE" id="PS50893">
    <property type="entry name" value="ABC_TRANSPORTER_2"/>
    <property type="match status" value="1"/>
</dbReference>
<gene>
    <name evidence="9" type="ORF">PGLA_02115</name>
</gene>
<dbReference type="Proteomes" id="UP000076967">
    <property type="component" value="Unassembled WGS sequence"/>
</dbReference>
<protein>
    <submittedName>
        <fullName evidence="9">Peptide ABC transporter ATP-binding protein</fullName>
    </submittedName>
</protein>
<dbReference type="Pfam" id="PF08352">
    <property type="entry name" value="oligo_HPY"/>
    <property type="match status" value="1"/>
</dbReference>
<dbReference type="AlphaFoldDB" id="A0A168NXR4"/>
<evidence type="ECO:0000259" key="8">
    <source>
        <dbReference type="PROSITE" id="PS50893"/>
    </source>
</evidence>
<feature type="domain" description="ABC transporter" evidence="8">
    <location>
        <begin position="5"/>
        <end position="255"/>
    </location>
</feature>
<evidence type="ECO:0000256" key="4">
    <source>
        <dbReference type="ARBA" id="ARBA00022475"/>
    </source>
</evidence>
<accession>A0A168NXR4</accession>
<dbReference type="InterPro" id="IPR017871">
    <property type="entry name" value="ABC_transporter-like_CS"/>
</dbReference>
<dbReference type="InterPro" id="IPR003439">
    <property type="entry name" value="ABC_transporter-like_ATP-bd"/>
</dbReference>
<keyword evidence="4" id="KW-1003">Cell membrane</keyword>
<evidence type="ECO:0000313" key="9">
    <source>
        <dbReference type="EMBL" id="OAB46199.1"/>
    </source>
</evidence>
<dbReference type="InterPro" id="IPR050388">
    <property type="entry name" value="ABC_Ni/Peptide_Import"/>
</dbReference>
<dbReference type="SMART" id="SM00382">
    <property type="entry name" value="AAA"/>
    <property type="match status" value="1"/>
</dbReference>
<keyword evidence="10" id="KW-1185">Reference proteome</keyword>
<dbReference type="GO" id="GO:0005524">
    <property type="term" value="F:ATP binding"/>
    <property type="evidence" value="ECO:0007669"/>
    <property type="project" value="UniProtKB-KW"/>
</dbReference>
<comment type="caution">
    <text evidence="9">The sequence shown here is derived from an EMBL/GenBank/DDBJ whole genome shotgun (WGS) entry which is preliminary data.</text>
</comment>
<dbReference type="InterPro" id="IPR003593">
    <property type="entry name" value="AAA+_ATPase"/>
</dbReference>
<dbReference type="RefSeq" id="WP_068527949.1">
    <property type="nucleotide sequence ID" value="NZ_LVJH01000002.1"/>
</dbReference>
<evidence type="ECO:0000313" key="10">
    <source>
        <dbReference type="Proteomes" id="UP000076967"/>
    </source>
</evidence>
<reference evidence="9 10" key="1">
    <citation type="submission" date="2016-03" db="EMBL/GenBank/DDBJ databases">
        <title>Draft genome sequence of Paenibacillus glacialis DSM 22343.</title>
        <authorList>
            <person name="Shin S.-K."/>
            <person name="Yi H."/>
        </authorList>
    </citation>
    <scope>NUCLEOTIDE SEQUENCE [LARGE SCALE GENOMIC DNA]</scope>
    <source>
        <strain evidence="9 10">DSM 22343</strain>
    </source>
</reference>
<dbReference type="CDD" id="cd03257">
    <property type="entry name" value="ABC_NikE_OppD_transporters"/>
    <property type="match status" value="1"/>
</dbReference>
<comment type="subcellular location">
    <subcellularLocation>
        <location evidence="1">Cell membrane</location>
        <topology evidence="1">Peripheral membrane protein</topology>
    </subcellularLocation>
</comment>